<dbReference type="Proteomes" id="UP001295444">
    <property type="component" value="Chromosome 01"/>
</dbReference>
<feature type="compositionally biased region" description="Basic residues" evidence="1">
    <location>
        <begin position="36"/>
        <end position="56"/>
    </location>
</feature>
<name>A0AAD1R881_PELCU</name>
<feature type="non-terminal residue" evidence="2">
    <location>
        <position position="56"/>
    </location>
</feature>
<sequence length="56" mass="6612">GGSISKHARITTWSFYKTTFYSPRPTYQRPAGVQHKEKKRSKRPTITRRGQRGKKY</sequence>
<dbReference type="AlphaFoldDB" id="A0AAD1R881"/>
<gene>
    <name evidence="2" type="ORF">PECUL_23A031323</name>
</gene>
<evidence type="ECO:0000313" key="2">
    <source>
        <dbReference type="EMBL" id="CAH2224333.1"/>
    </source>
</evidence>
<dbReference type="EMBL" id="OW240912">
    <property type="protein sequence ID" value="CAH2224333.1"/>
    <property type="molecule type" value="Genomic_DNA"/>
</dbReference>
<protein>
    <submittedName>
        <fullName evidence="2">Uncharacterized protein</fullName>
    </submittedName>
</protein>
<evidence type="ECO:0000313" key="3">
    <source>
        <dbReference type="Proteomes" id="UP001295444"/>
    </source>
</evidence>
<organism evidence="2 3">
    <name type="scientific">Pelobates cultripes</name>
    <name type="common">Western spadefoot toad</name>
    <dbReference type="NCBI Taxonomy" id="61616"/>
    <lineage>
        <taxon>Eukaryota</taxon>
        <taxon>Metazoa</taxon>
        <taxon>Chordata</taxon>
        <taxon>Craniata</taxon>
        <taxon>Vertebrata</taxon>
        <taxon>Euteleostomi</taxon>
        <taxon>Amphibia</taxon>
        <taxon>Batrachia</taxon>
        <taxon>Anura</taxon>
        <taxon>Pelobatoidea</taxon>
        <taxon>Pelobatidae</taxon>
        <taxon>Pelobates</taxon>
    </lineage>
</organism>
<evidence type="ECO:0000256" key="1">
    <source>
        <dbReference type="SAM" id="MobiDB-lite"/>
    </source>
</evidence>
<reference evidence="2" key="1">
    <citation type="submission" date="2022-03" db="EMBL/GenBank/DDBJ databases">
        <authorList>
            <person name="Alioto T."/>
            <person name="Alioto T."/>
            <person name="Gomez Garrido J."/>
        </authorList>
    </citation>
    <scope>NUCLEOTIDE SEQUENCE</scope>
</reference>
<feature type="non-terminal residue" evidence="2">
    <location>
        <position position="1"/>
    </location>
</feature>
<proteinExistence type="predicted"/>
<keyword evidence="3" id="KW-1185">Reference proteome</keyword>
<accession>A0AAD1R881</accession>
<feature type="region of interest" description="Disordered" evidence="1">
    <location>
        <begin position="21"/>
        <end position="56"/>
    </location>
</feature>